<dbReference type="EMBL" id="LS974202">
    <property type="protein sequence ID" value="SSC12834.1"/>
    <property type="molecule type" value="Genomic_DNA"/>
</dbReference>
<dbReference type="KEGG" id="minf:MESINF_1390"/>
<organism evidence="4 5">
    <name type="scientific">Mesotoga infera</name>
    <dbReference type="NCBI Taxonomy" id="1236046"/>
    <lineage>
        <taxon>Bacteria</taxon>
        <taxon>Thermotogati</taxon>
        <taxon>Thermotogota</taxon>
        <taxon>Thermotogae</taxon>
        <taxon>Kosmotogales</taxon>
        <taxon>Kosmotogaceae</taxon>
        <taxon>Mesotoga</taxon>
    </lineage>
</organism>
<dbReference type="InterPro" id="IPR011990">
    <property type="entry name" value="TPR-like_helical_dom_sf"/>
</dbReference>
<keyword evidence="2" id="KW-0802">TPR repeat</keyword>
<sequence>MPDYYEVLGVRPDASDEEIKSKYRELVKMYHPDRHTNNPLQSLAEQKMKEINEAYEVLGNPEKRRQYDGGNASVASSRYSSSTASSYEALIAQATGDLSQRLWERAVQLCTKAIGMNPSRYEAYAIRGMARYQQNNHNNAIEDLNAAISRGGREEAIYAYLAFSSAELGRHADAISAINKAIEMGGRNPNYLAFLAIQYETIGYKEEARAAWDEVRRIDPNNEMLRRRDQTWRVGGTYIDKKDAGTAAACATCVLLDLLFNCC</sequence>
<dbReference type="PANTHER" id="PTHR45188">
    <property type="entry name" value="DNAJ PROTEIN P58IPK HOMOLOG"/>
    <property type="match status" value="1"/>
</dbReference>
<evidence type="ECO:0000313" key="4">
    <source>
        <dbReference type="EMBL" id="SSC12834.1"/>
    </source>
</evidence>
<dbReference type="Pfam" id="PF00226">
    <property type="entry name" value="DnaJ"/>
    <property type="match status" value="1"/>
</dbReference>
<evidence type="ECO:0000259" key="3">
    <source>
        <dbReference type="PROSITE" id="PS50076"/>
    </source>
</evidence>
<evidence type="ECO:0000256" key="1">
    <source>
        <dbReference type="ARBA" id="ARBA00022737"/>
    </source>
</evidence>
<reference evidence="4 5" key="1">
    <citation type="submission" date="2017-01" db="EMBL/GenBank/DDBJ databases">
        <authorList>
            <person name="Erauso G."/>
        </authorList>
    </citation>
    <scope>NUCLEOTIDE SEQUENCE [LARGE SCALE GENOMIC DNA]</scope>
    <source>
        <strain evidence="4">MESINF1</strain>
    </source>
</reference>
<dbReference type="SUPFAM" id="SSF46565">
    <property type="entry name" value="Chaperone J-domain"/>
    <property type="match status" value="1"/>
</dbReference>
<name>A0A7Z7LF66_9BACT</name>
<dbReference type="AlphaFoldDB" id="A0A7Z7LF66"/>
<dbReference type="SMART" id="SM00271">
    <property type="entry name" value="DnaJ"/>
    <property type="match status" value="1"/>
</dbReference>
<dbReference type="PROSITE" id="PS50076">
    <property type="entry name" value="DNAJ_2"/>
    <property type="match status" value="1"/>
</dbReference>
<gene>
    <name evidence="4" type="ORF">MESINF_1390</name>
</gene>
<dbReference type="SMART" id="SM00028">
    <property type="entry name" value="TPR"/>
    <property type="match status" value="4"/>
</dbReference>
<dbReference type="Proteomes" id="UP000250796">
    <property type="component" value="Chromosome MESINF"/>
</dbReference>
<dbReference type="InterPro" id="IPR019734">
    <property type="entry name" value="TPR_rpt"/>
</dbReference>
<dbReference type="InterPro" id="IPR036869">
    <property type="entry name" value="J_dom_sf"/>
</dbReference>
<dbReference type="Gene3D" id="1.25.40.10">
    <property type="entry name" value="Tetratricopeptide repeat domain"/>
    <property type="match status" value="2"/>
</dbReference>
<dbReference type="CDD" id="cd06257">
    <property type="entry name" value="DnaJ"/>
    <property type="match status" value="1"/>
</dbReference>
<dbReference type="Pfam" id="PF13432">
    <property type="entry name" value="TPR_16"/>
    <property type="match status" value="1"/>
</dbReference>
<keyword evidence="5" id="KW-1185">Reference proteome</keyword>
<evidence type="ECO:0000313" key="5">
    <source>
        <dbReference type="Proteomes" id="UP000250796"/>
    </source>
</evidence>
<dbReference type="PANTHER" id="PTHR45188:SF2">
    <property type="entry name" value="DNAJ HOMOLOG SUBFAMILY C MEMBER 7"/>
    <property type="match status" value="1"/>
</dbReference>
<dbReference type="InterPro" id="IPR001623">
    <property type="entry name" value="DnaJ_domain"/>
</dbReference>
<dbReference type="SUPFAM" id="SSF48452">
    <property type="entry name" value="TPR-like"/>
    <property type="match status" value="1"/>
</dbReference>
<protein>
    <recommendedName>
        <fullName evidence="3">J domain-containing protein</fullName>
    </recommendedName>
</protein>
<evidence type="ECO:0000256" key="2">
    <source>
        <dbReference type="ARBA" id="ARBA00022803"/>
    </source>
</evidence>
<feature type="domain" description="J" evidence="3">
    <location>
        <begin position="3"/>
        <end position="71"/>
    </location>
</feature>
<dbReference type="PRINTS" id="PR00625">
    <property type="entry name" value="JDOMAIN"/>
</dbReference>
<keyword evidence="1" id="KW-0677">Repeat</keyword>
<dbReference type="Gene3D" id="1.10.287.110">
    <property type="entry name" value="DnaJ domain"/>
    <property type="match status" value="1"/>
</dbReference>
<proteinExistence type="predicted"/>
<accession>A0A7Z7LF66</accession>
<dbReference type="RefSeq" id="WP_169699064.1">
    <property type="nucleotide sequence ID" value="NZ_LS974202.1"/>
</dbReference>